<sequence>MDNPLLLIRNAQVYAPEALGKTDLLICGGRIVQIGRDLRPNLDGLEEVDASGMLAIPGLVDQHVHITGGGGEAGFSSRIPELTAFDLLSCGVTTVVGLLGTDSVTRSVKSLLAKAKALKEEGLTAYCLTGAYDLPSPTVTGSVKDDITYISEILGVKVAISDHRCAQPTKEELTRLAAHVRLAALTAGKPGVVHMHTGTGKNGLGMIFEILDETDLPVTPFRPTHVENVMEDAVKLAELGGMIDFTADDNAELTAGHLLRAEAEGAPWEQITMSSDAGGSIPIWDKNKKFIGMGVGKPDTLLKVVLALCEGHGVPLEKALCLITRTPADALNLPRKGRFEPGADGDVLLVDKELSVKRVYAAGRLLLKND</sequence>
<dbReference type="SUPFAM" id="SSF51338">
    <property type="entry name" value="Composite domain of metallo-dependent hydrolases"/>
    <property type="match status" value="1"/>
</dbReference>
<dbReference type="PANTHER" id="PTHR11647">
    <property type="entry name" value="HYDRANTOINASE/DIHYDROPYRIMIDINASE FAMILY MEMBER"/>
    <property type="match status" value="1"/>
</dbReference>
<keyword evidence="3" id="KW-0378">Hydrolase</keyword>
<dbReference type="InterPro" id="IPR032466">
    <property type="entry name" value="Metal_Hydrolase"/>
</dbReference>
<evidence type="ECO:0000259" key="2">
    <source>
        <dbReference type="Pfam" id="PF01979"/>
    </source>
</evidence>
<organism evidence="3">
    <name type="scientific">bioreactor metagenome</name>
    <dbReference type="NCBI Taxonomy" id="1076179"/>
    <lineage>
        <taxon>unclassified sequences</taxon>
        <taxon>metagenomes</taxon>
        <taxon>ecological metagenomes</taxon>
    </lineage>
</organism>
<dbReference type="Gene3D" id="2.30.40.10">
    <property type="entry name" value="Urease, subunit C, domain 1"/>
    <property type="match status" value="1"/>
</dbReference>
<dbReference type="InterPro" id="IPR010229">
    <property type="entry name" value="Pept_M38_dipep"/>
</dbReference>
<dbReference type="PIRSF" id="PIRSF001238">
    <property type="entry name" value="IadA"/>
    <property type="match status" value="1"/>
</dbReference>
<dbReference type="EC" id="3.4.19.-" evidence="3"/>
<reference evidence="3" key="1">
    <citation type="submission" date="2019-08" db="EMBL/GenBank/DDBJ databases">
        <authorList>
            <person name="Kucharzyk K."/>
            <person name="Murdoch R.W."/>
            <person name="Higgins S."/>
            <person name="Loffler F."/>
        </authorList>
    </citation>
    <scope>NUCLEOTIDE SEQUENCE</scope>
</reference>
<gene>
    <name evidence="3" type="primary">iadA_4</name>
    <name evidence="3" type="ORF">SDC9_48333</name>
</gene>
<dbReference type="PANTHER" id="PTHR11647:SF1">
    <property type="entry name" value="COLLAPSIN RESPONSE MEDIATOR PROTEIN"/>
    <property type="match status" value="1"/>
</dbReference>
<protein>
    <submittedName>
        <fullName evidence="3">Isoaspartyl dipeptidase</fullName>
        <ecNumber evidence="3">3.4.19.-</ecNumber>
    </submittedName>
</protein>
<dbReference type="SUPFAM" id="SSF51556">
    <property type="entry name" value="Metallo-dependent hydrolases"/>
    <property type="match status" value="1"/>
</dbReference>
<accession>A0A644WF17</accession>
<dbReference type="EMBL" id="VSSQ01000844">
    <property type="protein sequence ID" value="MPM02088.1"/>
    <property type="molecule type" value="Genomic_DNA"/>
</dbReference>
<dbReference type="InterPro" id="IPR011059">
    <property type="entry name" value="Metal-dep_hydrolase_composite"/>
</dbReference>
<name>A0A644WF17_9ZZZZ</name>
<dbReference type="InterPro" id="IPR006680">
    <property type="entry name" value="Amidohydro-rel"/>
</dbReference>
<comment type="caution">
    <text evidence="3">The sequence shown here is derived from an EMBL/GenBank/DDBJ whole genome shotgun (WGS) entry which is preliminary data.</text>
</comment>
<evidence type="ECO:0000313" key="3">
    <source>
        <dbReference type="EMBL" id="MPM02088.1"/>
    </source>
</evidence>
<proteinExistence type="predicted"/>
<dbReference type="Gene3D" id="3.20.20.140">
    <property type="entry name" value="Metal-dependent hydrolases"/>
    <property type="match status" value="1"/>
</dbReference>
<dbReference type="GO" id="GO:0008798">
    <property type="term" value="F:beta-aspartyl-peptidase activity"/>
    <property type="evidence" value="ECO:0007669"/>
    <property type="project" value="InterPro"/>
</dbReference>
<dbReference type="Pfam" id="PF01979">
    <property type="entry name" value="Amidohydro_1"/>
    <property type="match status" value="1"/>
</dbReference>
<feature type="domain" description="Amidohydrolase-related" evidence="2">
    <location>
        <begin position="55"/>
        <end position="365"/>
    </location>
</feature>
<dbReference type="NCBIfam" id="TIGR01975">
    <property type="entry name" value="isoAsp_dipep"/>
    <property type="match status" value="1"/>
</dbReference>
<evidence type="ECO:0000256" key="1">
    <source>
        <dbReference type="ARBA" id="ARBA00001947"/>
    </source>
</evidence>
<dbReference type="AlphaFoldDB" id="A0A644WF17"/>
<comment type="cofactor">
    <cofactor evidence="1">
        <name>Zn(2+)</name>
        <dbReference type="ChEBI" id="CHEBI:29105"/>
    </cofactor>
</comment>
<dbReference type="GO" id="GO:0016810">
    <property type="term" value="F:hydrolase activity, acting on carbon-nitrogen (but not peptide) bonds"/>
    <property type="evidence" value="ECO:0007669"/>
    <property type="project" value="InterPro"/>
</dbReference>
<dbReference type="InterPro" id="IPR050378">
    <property type="entry name" value="Metallo-dep_Hydrolases_sf"/>
</dbReference>